<evidence type="ECO:0000256" key="1">
    <source>
        <dbReference type="SAM" id="MobiDB-lite"/>
    </source>
</evidence>
<dbReference type="Ensembl" id="ENSBOBT00000022916.1">
    <property type="protein sequence ID" value="ENSBOBP00000022409.1"/>
    <property type="gene ID" value="ENSBOBG00000013498.1"/>
</dbReference>
<reference evidence="2" key="2">
    <citation type="submission" date="2025-09" db="UniProtKB">
        <authorList>
            <consortium name="Ensembl"/>
        </authorList>
    </citation>
    <scope>IDENTIFICATION</scope>
</reference>
<accession>A0A8C0FQB3</accession>
<name>A0A8C0FQB3_BUBBB</name>
<reference evidence="2" key="1">
    <citation type="submission" date="2025-08" db="UniProtKB">
        <authorList>
            <consortium name="Ensembl"/>
        </authorList>
    </citation>
    <scope>IDENTIFICATION</scope>
</reference>
<keyword evidence="3" id="KW-1185">Reference proteome</keyword>
<feature type="region of interest" description="Disordered" evidence="1">
    <location>
        <begin position="124"/>
        <end position="160"/>
    </location>
</feature>
<evidence type="ECO:0000313" key="3">
    <source>
        <dbReference type="Proteomes" id="UP000694567"/>
    </source>
</evidence>
<evidence type="ECO:0000313" key="2">
    <source>
        <dbReference type="Ensembl" id="ENSBOBP00000022409.1"/>
    </source>
</evidence>
<dbReference type="Proteomes" id="UP000694567">
    <property type="component" value="Unplaced"/>
</dbReference>
<protein>
    <submittedName>
        <fullName evidence="2">Uncharacterized protein</fullName>
    </submittedName>
</protein>
<dbReference type="AlphaFoldDB" id="A0A8C0FQB3"/>
<feature type="compositionally biased region" description="Polar residues" evidence="1">
    <location>
        <begin position="131"/>
        <end position="143"/>
    </location>
</feature>
<sequence length="160" mass="17634">MNSHFLSIQCFFKYNLRHFNTISSHVDTQGEMLAGAHPRVGYLSDLQDHLRLGELGRVVVHVEDVHLNTVELEGILHDELEVQGARGALPAQSLPVQPAVQEQHARRQVHLEVASAQKCGWEGAEACGRSPRSSPGWQAQSPAGGTARPALSVPPVRRWR</sequence>
<proteinExistence type="predicted"/>
<organism evidence="2 3">
    <name type="scientific">Bubo bubo</name>
    <name type="common">Eurasian eagle-owl</name>
    <name type="synonym">Strix bubo</name>
    <dbReference type="NCBI Taxonomy" id="30461"/>
    <lineage>
        <taxon>Eukaryota</taxon>
        <taxon>Metazoa</taxon>
        <taxon>Chordata</taxon>
        <taxon>Craniata</taxon>
        <taxon>Vertebrata</taxon>
        <taxon>Euteleostomi</taxon>
        <taxon>Archelosauria</taxon>
        <taxon>Archosauria</taxon>
        <taxon>Dinosauria</taxon>
        <taxon>Saurischia</taxon>
        <taxon>Theropoda</taxon>
        <taxon>Coelurosauria</taxon>
        <taxon>Aves</taxon>
        <taxon>Neognathae</taxon>
        <taxon>Neoaves</taxon>
        <taxon>Telluraves</taxon>
        <taxon>Strigiformes</taxon>
        <taxon>Strigidae</taxon>
        <taxon>Bubo</taxon>
    </lineage>
</organism>